<dbReference type="GO" id="GO:0003677">
    <property type="term" value="F:DNA binding"/>
    <property type="evidence" value="ECO:0007669"/>
    <property type="project" value="InterPro"/>
</dbReference>
<dbReference type="Proteomes" id="UP000199599">
    <property type="component" value="Unassembled WGS sequence"/>
</dbReference>
<dbReference type="SUPFAM" id="SSF52540">
    <property type="entry name" value="P-loop containing nucleoside triphosphate hydrolases"/>
    <property type="match status" value="1"/>
</dbReference>
<dbReference type="Gene3D" id="1.20.272.10">
    <property type="match status" value="1"/>
</dbReference>
<dbReference type="InterPro" id="IPR008921">
    <property type="entry name" value="DNA_pol3_clamp-load_cplx_C"/>
</dbReference>
<reference evidence="12" key="1">
    <citation type="submission" date="2016-10" db="EMBL/GenBank/DDBJ databases">
        <authorList>
            <person name="Varghese N."/>
            <person name="Submissions S."/>
        </authorList>
    </citation>
    <scope>NUCLEOTIDE SEQUENCE [LARGE SCALE GENOMIC DNA]</scope>
    <source>
        <strain evidence="12">R-53102</strain>
    </source>
</reference>
<organism evidence="11 12">
    <name type="scientific">Lactobacillus bombicola</name>
    <dbReference type="NCBI Taxonomy" id="1505723"/>
    <lineage>
        <taxon>Bacteria</taxon>
        <taxon>Bacillati</taxon>
        <taxon>Bacillota</taxon>
        <taxon>Bacilli</taxon>
        <taxon>Lactobacillales</taxon>
        <taxon>Lactobacillaceae</taxon>
        <taxon>Lactobacillus</taxon>
    </lineage>
</organism>
<dbReference type="InterPro" id="IPR048466">
    <property type="entry name" value="DNA_pol3_delta-like_C"/>
</dbReference>
<feature type="domain" description="DNA polymerase III delta subunit-like C-terminal" evidence="10">
    <location>
        <begin position="211"/>
        <end position="327"/>
    </location>
</feature>
<evidence type="ECO:0000256" key="5">
    <source>
        <dbReference type="ARBA" id="ARBA00022705"/>
    </source>
</evidence>
<dbReference type="InterPro" id="IPR005790">
    <property type="entry name" value="DNA_polIII_delta"/>
</dbReference>
<dbReference type="GO" id="GO:0009360">
    <property type="term" value="C:DNA polymerase III complex"/>
    <property type="evidence" value="ECO:0007669"/>
    <property type="project" value="InterPro"/>
</dbReference>
<evidence type="ECO:0000256" key="1">
    <source>
        <dbReference type="ARBA" id="ARBA00012417"/>
    </source>
</evidence>
<dbReference type="RefSeq" id="WP_090091829.1">
    <property type="nucleotide sequence ID" value="NZ_CBCRVU010000001.1"/>
</dbReference>
<keyword evidence="6" id="KW-0239">DNA-directed DNA polymerase</keyword>
<dbReference type="PANTHER" id="PTHR34388">
    <property type="entry name" value="DNA POLYMERASE III SUBUNIT DELTA"/>
    <property type="match status" value="1"/>
</dbReference>
<evidence type="ECO:0000313" key="11">
    <source>
        <dbReference type="EMBL" id="SFD28085.1"/>
    </source>
</evidence>
<comment type="catalytic activity">
    <reaction evidence="8">
        <text>DNA(n) + a 2'-deoxyribonucleoside 5'-triphosphate = DNA(n+1) + diphosphate</text>
        <dbReference type="Rhea" id="RHEA:22508"/>
        <dbReference type="Rhea" id="RHEA-COMP:17339"/>
        <dbReference type="Rhea" id="RHEA-COMP:17340"/>
        <dbReference type="ChEBI" id="CHEBI:33019"/>
        <dbReference type="ChEBI" id="CHEBI:61560"/>
        <dbReference type="ChEBI" id="CHEBI:173112"/>
        <dbReference type="EC" id="2.7.7.7"/>
    </reaction>
</comment>
<keyword evidence="5" id="KW-0235">DNA replication</keyword>
<dbReference type="AlphaFoldDB" id="A0A1I1R1A5"/>
<evidence type="ECO:0000256" key="6">
    <source>
        <dbReference type="ARBA" id="ARBA00022932"/>
    </source>
</evidence>
<dbReference type="SUPFAM" id="SSF48019">
    <property type="entry name" value="post-AAA+ oligomerization domain-like"/>
    <property type="match status" value="1"/>
</dbReference>
<name>A0A1I1R1A5_9LACO</name>
<dbReference type="PANTHER" id="PTHR34388:SF1">
    <property type="entry name" value="DNA POLYMERASE III SUBUNIT DELTA"/>
    <property type="match status" value="1"/>
</dbReference>
<dbReference type="Pfam" id="PF21694">
    <property type="entry name" value="DNA_pol3_delta_C"/>
    <property type="match status" value="1"/>
</dbReference>
<keyword evidence="4" id="KW-0548">Nucleotidyltransferase</keyword>
<evidence type="ECO:0000256" key="2">
    <source>
        <dbReference type="ARBA" id="ARBA00017703"/>
    </source>
</evidence>
<dbReference type="InterPro" id="IPR027417">
    <property type="entry name" value="P-loop_NTPase"/>
</dbReference>
<protein>
    <recommendedName>
        <fullName evidence="2">DNA polymerase III subunit delta</fullName>
        <ecNumber evidence="1">2.7.7.7</ecNumber>
    </recommendedName>
</protein>
<dbReference type="STRING" id="1505723.SAMN04487792_0064"/>
<evidence type="ECO:0000259" key="9">
    <source>
        <dbReference type="Pfam" id="PF06144"/>
    </source>
</evidence>
<comment type="similarity">
    <text evidence="7">Belongs to the DNA polymerase HolA subunit family.</text>
</comment>
<evidence type="ECO:0000259" key="10">
    <source>
        <dbReference type="Pfam" id="PF21694"/>
    </source>
</evidence>
<dbReference type="Gene3D" id="3.40.50.300">
    <property type="entry name" value="P-loop containing nucleotide triphosphate hydrolases"/>
    <property type="match status" value="1"/>
</dbReference>
<dbReference type="EMBL" id="FOMN01000001">
    <property type="protein sequence ID" value="SFD28085.1"/>
    <property type="molecule type" value="Genomic_DNA"/>
</dbReference>
<feature type="domain" description="DNA polymerase III delta N-terminal" evidence="9">
    <location>
        <begin position="37"/>
        <end position="138"/>
    </location>
</feature>
<dbReference type="GO" id="GO:0003887">
    <property type="term" value="F:DNA-directed DNA polymerase activity"/>
    <property type="evidence" value="ECO:0007669"/>
    <property type="project" value="UniProtKB-KW"/>
</dbReference>
<evidence type="ECO:0000313" key="12">
    <source>
        <dbReference type="Proteomes" id="UP000199599"/>
    </source>
</evidence>
<dbReference type="EC" id="2.7.7.7" evidence="1"/>
<evidence type="ECO:0000256" key="7">
    <source>
        <dbReference type="ARBA" id="ARBA00034754"/>
    </source>
</evidence>
<accession>A0A1I1R1A5</accession>
<sequence>MTLLSLFKNSSKNNPQTLITGNDAFLNDYLAASFTHEEAFSGFDYLTIDCETDGLDLLIADLTESSLFSQKKVILVKNPFFLKAKVPQKLKKQTDQLQKIFTNIEQLDDIVVLVASYDKLDRRKKITKTVLNKFNVVDTTVKSYEVGKIIQSIMNTQGYEISRSALQLLLERSDQVLDTALSNFNKLKLVADNGKITSELVEKNIDLSLAQNIFAILEAALKHDYQEAIDRLENQLREGTNPIQLLAVFENQLELILVVKILQQRSRTEMEIVKTLGVHPYRVKVALSNKFAVTQIEKLLEQAIELDFNYKNGQYRESVFLKLFILSI</sequence>
<dbReference type="NCBIfam" id="TIGR01128">
    <property type="entry name" value="holA"/>
    <property type="match status" value="1"/>
</dbReference>
<dbReference type="GO" id="GO:0006261">
    <property type="term" value="P:DNA-templated DNA replication"/>
    <property type="evidence" value="ECO:0007669"/>
    <property type="project" value="TreeGrafter"/>
</dbReference>
<evidence type="ECO:0000256" key="4">
    <source>
        <dbReference type="ARBA" id="ARBA00022695"/>
    </source>
</evidence>
<evidence type="ECO:0000256" key="8">
    <source>
        <dbReference type="ARBA" id="ARBA00049244"/>
    </source>
</evidence>
<proteinExistence type="inferred from homology"/>
<dbReference type="Pfam" id="PF06144">
    <property type="entry name" value="DNA_pol3_delta"/>
    <property type="match status" value="1"/>
</dbReference>
<dbReference type="InterPro" id="IPR010372">
    <property type="entry name" value="DNA_pol3_delta_N"/>
</dbReference>
<keyword evidence="3" id="KW-0808">Transferase</keyword>
<evidence type="ECO:0000256" key="3">
    <source>
        <dbReference type="ARBA" id="ARBA00022679"/>
    </source>
</evidence>
<gene>
    <name evidence="11" type="ORF">SAMN04487792_0064</name>
</gene>